<dbReference type="STRING" id="1300350.Z948_2662"/>
<organism evidence="1 2">
    <name type="scientific">Sulfitobacter donghicola DSW-25 = KCTC 12864 = JCM 14565</name>
    <dbReference type="NCBI Taxonomy" id="1300350"/>
    <lineage>
        <taxon>Bacteria</taxon>
        <taxon>Pseudomonadati</taxon>
        <taxon>Pseudomonadota</taxon>
        <taxon>Alphaproteobacteria</taxon>
        <taxon>Rhodobacterales</taxon>
        <taxon>Roseobacteraceae</taxon>
        <taxon>Sulfitobacter</taxon>
    </lineage>
</organism>
<keyword evidence="2" id="KW-1185">Reference proteome</keyword>
<dbReference type="EMBL" id="JAMC01000007">
    <property type="protein sequence ID" value="KEJ88332.1"/>
    <property type="molecule type" value="Genomic_DNA"/>
</dbReference>
<evidence type="ECO:0000313" key="1">
    <source>
        <dbReference type="EMBL" id="KEJ88332.1"/>
    </source>
</evidence>
<protein>
    <submittedName>
        <fullName evidence="1">Uncharacterized protein</fullName>
    </submittedName>
</protein>
<dbReference type="AlphaFoldDB" id="A0A073ISF9"/>
<gene>
    <name evidence="1" type="ORF">DSW25_16785</name>
</gene>
<sequence length="140" mass="14814">MLVHVARPFGPIEILKLGAARGMNLKFVIKICWVLAIAVSALIRPPGVMLAQEGETITYVLCTGGGFETVTVPLHEDGSGTADEWCDFYSVLVPALPFGAPDVAPIQLEVARLSVIVPVQLHAALVGLPPFSSRAPPLFG</sequence>
<name>A0A073ISF9_9RHOB</name>
<dbReference type="Proteomes" id="UP000027734">
    <property type="component" value="Unassembled WGS sequence"/>
</dbReference>
<accession>A0A073ISF9</accession>
<dbReference type="RefSeq" id="WP_025059987.1">
    <property type="nucleotide sequence ID" value="NZ_JASF01000005.1"/>
</dbReference>
<comment type="caution">
    <text evidence="1">The sequence shown here is derived from an EMBL/GenBank/DDBJ whole genome shotgun (WGS) entry which is preliminary data.</text>
</comment>
<proteinExistence type="predicted"/>
<evidence type="ECO:0000313" key="2">
    <source>
        <dbReference type="Proteomes" id="UP000027734"/>
    </source>
</evidence>
<reference evidence="1 2" key="1">
    <citation type="submission" date="2014-01" db="EMBL/GenBank/DDBJ databases">
        <title>Sulfitobacter donghicola JCM 14565 Genome Sequencing.</title>
        <authorList>
            <person name="Lai Q."/>
            <person name="Hong Z."/>
        </authorList>
    </citation>
    <scope>NUCLEOTIDE SEQUENCE [LARGE SCALE GENOMIC DNA]</scope>
    <source>
        <strain evidence="1 2">JCM 14565</strain>
    </source>
</reference>